<gene>
    <name evidence="2" type="ORF">BDK51DRAFT_45864</name>
</gene>
<evidence type="ECO:0000313" key="2">
    <source>
        <dbReference type="EMBL" id="RKO91298.1"/>
    </source>
</evidence>
<feature type="compositionally biased region" description="Acidic residues" evidence="1">
    <location>
        <begin position="176"/>
        <end position="189"/>
    </location>
</feature>
<evidence type="ECO:0000256" key="1">
    <source>
        <dbReference type="SAM" id="MobiDB-lite"/>
    </source>
</evidence>
<sequence>RHTLKVPILRLKLLRKLQEDGRARRLARDGPDQIPTYTPALENFRASMLARIGEEEDDSAVVAPAADVPNSSSGAEIPDNHPPIRPFARLTTSGGAADDGDTDDESENEAGMHVELKEDDDDDASDHEDSDSDSSINTHEYRVPVQQRRAERAVVVGGAGDEEVPLLDEFERAYSDSDDDDEDDEEEEALVIKPRDLLEEIVEDGGEEVEAPRRLRAWEAIASPDEAGGGSSEEEEDVKRGEGVEVADVESRAVVVVVGKGKGKEGGGCGEGVEGAPDVVRGAWE</sequence>
<feature type="region of interest" description="Disordered" evidence="1">
    <location>
        <begin position="220"/>
        <end position="245"/>
    </location>
</feature>
<feature type="compositionally biased region" description="Low complexity" evidence="1">
    <location>
        <begin position="60"/>
        <end position="73"/>
    </location>
</feature>
<feature type="non-terminal residue" evidence="2">
    <location>
        <position position="1"/>
    </location>
</feature>
<evidence type="ECO:0000313" key="3">
    <source>
        <dbReference type="Proteomes" id="UP000269721"/>
    </source>
</evidence>
<dbReference type="EMBL" id="KZ995130">
    <property type="protein sequence ID" value="RKO91298.1"/>
    <property type="molecule type" value="Genomic_DNA"/>
</dbReference>
<keyword evidence="3" id="KW-1185">Reference proteome</keyword>
<dbReference type="AlphaFoldDB" id="A0A4P9WIM7"/>
<feature type="compositionally biased region" description="Acidic residues" evidence="1">
    <location>
        <begin position="98"/>
        <end position="108"/>
    </location>
</feature>
<name>A0A4P9WIM7_9FUNG</name>
<accession>A0A4P9WIM7</accession>
<feature type="compositionally biased region" description="Acidic residues" evidence="1">
    <location>
        <begin position="117"/>
        <end position="132"/>
    </location>
</feature>
<feature type="region of interest" description="Disordered" evidence="1">
    <location>
        <begin position="261"/>
        <end position="285"/>
    </location>
</feature>
<proteinExistence type="predicted"/>
<reference evidence="3" key="1">
    <citation type="journal article" date="2018" name="Nat. Microbiol.">
        <title>Leveraging single-cell genomics to expand the fungal tree of life.</title>
        <authorList>
            <person name="Ahrendt S.R."/>
            <person name="Quandt C.A."/>
            <person name="Ciobanu D."/>
            <person name="Clum A."/>
            <person name="Salamov A."/>
            <person name="Andreopoulos B."/>
            <person name="Cheng J.F."/>
            <person name="Woyke T."/>
            <person name="Pelin A."/>
            <person name="Henrissat B."/>
            <person name="Reynolds N.K."/>
            <person name="Benny G.L."/>
            <person name="Smith M.E."/>
            <person name="James T.Y."/>
            <person name="Grigoriev I.V."/>
        </authorList>
    </citation>
    <scope>NUCLEOTIDE SEQUENCE [LARGE SCALE GENOMIC DNA]</scope>
</reference>
<protein>
    <submittedName>
        <fullName evidence="2">Uncharacterized protein</fullName>
    </submittedName>
</protein>
<feature type="region of interest" description="Disordered" evidence="1">
    <location>
        <begin position="54"/>
        <end position="189"/>
    </location>
</feature>
<organism evidence="2 3">
    <name type="scientific">Blyttiomyces helicus</name>
    <dbReference type="NCBI Taxonomy" id="388810"/>
    <lineage>
        <taxon>Eukaryota</taxon>
        <taxon>Fungi</taxon>
        <taxon>Fungi incertae sedis</taxon>
        <taxon>Chytridiomycota</taxon>
        <taxon>Chytridiomycota incertae sedis</taxon>
        <taxon>Chytridiomycetes</taxon>
        <taxon>Chytridiomycetes incertae sedis</taxon>
        <taxon>Blyttiomyces</taxon>
    </lineage>
</organism>
<dbReference type="Proteomes" id="UP000269721">
    <property type="component" value="Unassembled WGS sequence"/>
</dbReference>